<dbReference type="SUPFAM" id="SSF51905">
    <property type="entry name" value="FAD/NAD(P)-binding domain"/>
    <property type="match status" value="1"/>
</dbReference>
<evidence type="ECO:0000313" key="8">
    <source>
        <dbReference type="Proteomes" id="UP000271590"/>
    </source>
</evidence>
<dbReference type="PRINTS" id="PR00420">
    <property type="entry name" value="RNGMNOXGNASE"/>
</dbReference>
<evidence type="ECO:0000313" key="7">
    <source>
        <dbReference type="EMBL" id="RRH91388.1"/>
    </source>
</evidence>
<protein>
    <submittedName>
        <fullName evidence="7">FAD-binding protein</fullName>
    </submittedName>
</protein>
<name>A0A3P3F1K0_9BURK</name>
<keyword evidence="5" id="KW-0503">Monooxygenase</keyword>
<feature type="domain" description="FAD-binding" evidence="6">
    <location>
        <begin position="4"/>
        <end position="329"/>
    </location>
</feature>
<gene>
    <name evidence="7" type="ORF">EH244_03980</name>
</gene>
<comment type="caution">
    <text evidence="7">The sequence shown here is derived from an EMBL/GenBank/DDBJ whole genome shotgun (WGS) entry which is preliminary data.</text>
</comment>
<dbReference type="InterPro" id="IPR036188">
    <property type="entry name" value="FAD/NAD-bd_sf"/>
</dbReference>
<evidence type="ECO:0000256" key="5">
    <source>
        <dbReference type="ARBA" id="ARBA00023033"/>
    </source>
</evidence>
<organism evidence="7 8">
    <name type="scientific">Variovorax beijingensis</name>
    <dbReference type="NCBI Taxonomy" id="2496117"/>
    <lineage>
        <taxon>Bacteria</taxon>
        <taxon>Pseudomonadati</taxon>
        <taxon>Pseudomonadota</taxon>
        <taxon>Betaproteobacteria</taxon>
        <taxon>Burkholderiales</taxon>
        <taxon>Comamonadaceae</taxon>
        <taxon>Variovorax</taxon>
    </lineage>
</organism>
<dbReference type="GO" id="GO:0071949">
    <property type="term" value="F:FAD binding"/>
    <property type="evidence" value="ECO:0007669"/>
    <property type="project" value="InterPro"/>
</dbReference>
<keyword evidence="4" id="KW-0560">Oxidoreductase</keyword>
<proteinExistence type="predicted"/>
<dbReference type="RefSeq" id="WP_124957154.1">
    <property type="nucleotide sequence ID" value="NZ_RQXU01000002.1"/>
</dbReference>
<dbReference type="Gene3D" id="3.50.50.60">
    <property type="entry name" value="FAD/NAD(P)-binding domain"/>
    <property type="match status" value="1"/>
</dbReference>
<dbReference type="InterPro" id="IPR002938">
    <property type="entry name" value="FAD-bd"/>
</dbReference>
<dbReference type="SUPFAM" id="SSF54373">
    <property type="entry name" value="FAD-linked reductases, C-terminal domain"/>
    <property type="match status" value="1"/>
</dbReference>
<evidence type="ECO:0000259" key="6">
    <source>
        <dbReference type="Pfam" id="PF01494"/>
    </source>
</evidence>
<sequence>MPAHILVVGGGIGGLSAALALSRGGHRVDVFEQAPVFAEIGAGIQMGPNVTRRLAQLGLAEGLEAIAARPDALVVQSAGSGAELARLPLGDAMRERYGAPYLCVHRADLHALLLEAVHARGRGTLVTDARIAQVESSDDLVCISSSGARAWEGEALIGADGLWSLARQRLDVPSAAEPPRATGHTAWRAMAEQAALPQALRRGRIDVWLGPHLHAVAYPVRGGAWLNVVVIAESAPAGDARDWDQASSLAALQKATGRSGRALQALLEAMPGWRAWTLSDRPPLASAAEMAHERVALVGDAAHPMVPYLAQGAGMAIEDSMALAEALGQGRAADVPAAFARYAEARWQRNALVQAKARRNGQIFHAAGAVRIGRDLAMRTLGARLLDQPWLYGG</sequence>
<dbReference type="Pfam" id="PF01494">
    <property type="entry name" value="FAD_binding_3"/>
    <property type="match status" value="1"/>
</dbReference>
<evidence type="ECO:0000256" key="1">
    <source>
        <dbReference type="ARBA" id="ARBA00001974"/>
    </source>
</evidence>
<evidence type="ECO:0000256" key="2">
    <source>
        <dbReference type="ARBA" id="ARBA00022630"/>
    </source>
</evidence>
<dbReference type="AlphaFoldDB" id="A0A3P3F1K0"/>
<dbReference type="EMBL" id="RQXU01000002">
    <property type="protein sequence ID" value="RRH91388.1"/>
    <property type="molecule type" value="Genomic_DNA"/>
</dbReference>
<accession>A0A3P3F1K0</accession>
<keyword evidence="3" id="KW-0274">FAD</keyword>
<dbReference type="GO" id="GO:0004497">
    <property type="term" value="F:monooxygenase activity"/>
    <property type="evidence" value="ECO:0007669"/>
    <property type="project" value="UniProtKB-KW"/>
</dbReference>
<evidence type="ECO:0000256" key="4">
    <source>
        <dbReference type="ARBA" id="ARBA00023002"/>
    </source>
</evidence>
<comment type="cofactor">
    <cofactor evidence="1">
        <name>FAD</name>
        <dbReference type="ChEBI" id="CHEBI:57692"/>
    </cofactor>
</comment>
<dbReference type="Proteomes" id="UP000271590">
    <property type="component" value="Unassembled WGS sequence"/>
</dbReference>
<dbReference type="InterPro" id="IPR050493">
    <property type="entry name" value="FAD-dep_Monooxygenase_BioMet"/>
</dbReference>
<dbReference type="PANTHER" id="PTHR13789">
    <property type="entry name" value="MONOOXYGENASE"/>
    <property type="match status" value="1"/>
</dbReference>
<keyword evidence="2" id="KW-0285">Flavoprotein</keyword>
<evidence type="ECO:0000256" key="3">
    <source>
        <dbReference type="ARBA" id="ARBA00022827"/>
    </source>
</evidence>
<dbReference type="PANTHER" id="PTHR13789:SF318">
    <property type="entry name" value="GERANYLGERANYL DIPHOSPHATE REDUCTASE"/>
    <property type="match status" value="1"/>
</dbReference>
<reference evidence="7 8" key="1">
    <citation type="submission" date="2018-11" db="EMBL/GenBank/DDBJ databases">
        <title>The genome of Variovorax sp T529.</title>
        <authorList>
            <person name="Gao J."/>
        </authorList>
    </citation>
    <scope>NUCLEOTIDE SEQUENCE [LARGE SCALE GENOMIC DNA]</scope>
    <source>
        <strain evidence="7 8">T529</strain>
    </source>
</reference>